<proteinExistence type="predicted"/>
<keyword evidence="2" id="KW-1185">Reference proteome</keyword>
<dbReference type="EMBL" id="BTSY01000002">
    <property type="protein sequence ID" value="GMT13573.1"/>
    <property type="molecule type" value="Genomic_DNA"/>
</dbReference>
<protein>
    <submittedName>
        <fullName evidence="1">Uncharacterized protein</fullName>
    </submittedName>
</protein>
<sequence length="515" mass="56125">CGAVEEPPLCALLPHRGGLKFVGTTDSGLERYTCHSELIYRMTIEDGEGSGTVHGKFFECNSTYGRVLSTDSHDFIYFYAGTVVGDVSCRDYGTRNEACTIPAMKNAWYSDGIITCDKGFVPLEISFVTGADSAVEKIHPGPQHSSDLSKVFCNSAGWNIEGTAYAGLRLTKYHCRFSAQDNLNCAGTGPSIHARNIFYEFKNIQYKCTNKETLQLTTPDNNKYYGSTVGCNYGPKQWELKGTEPTFVVPAGSSIACVPPNSGAIPAGTYSLVSGGTSLEGLDRWHCGPDLTLSIEIAFDPENGGRMHAHAAYIEANDTMYYIKASNTKYGYQPQLPILSVSCVDLGPKFAACPTPWAVDAIRVGDEYKCMKGFFLHVIRWENDDGTPGHYGSPPYGIRCLKDGWQIQGTPFSGLRVRGLHCKEASALAIANTCLETLTFKRYTLNVNRIKYDATCYPGETLGYRIGGAEPVMGQGKKVFCGKNASSGESEWQWSNMDDSDVSALPAGAEMDCFA</sequence>
<gene>
    <name evidence="1" type="ORF">PFISCL1PPCAC_4870</name>
</gene>
<accession>A0AAV5V5L8</accession>
<evidence type="ECO:0000313" key="2">
    <source>
        <dbReference type="Proteomes" id="UP001432322"/>
    </source>
</evidence>
<name>A0AAV5V5L8_9BILA</name>
<dbReference type="AlphaFoldDB" id="A0AAV5V5L8"/>
<dbReference type="Proteomes" id="UP001432322">
    <property type="component" value="Unassembled WGS sequence"/>
</dbReference>
<organism evidence="1 2">
    <name type="scientific">Pristionchus fissidentatus</name>
    <dbReference type="NCBI Taxonomy" id="1538716"/>
    <lineage>
        <taxon>Eukaryota</taxon>
        <taxon>Metazoa</taxon>
        <taxon>Ecdysozoa</taxon>
        <taxon>Nematoda</taxon>
        <taxon>Chromadorea</taxon>
        <taxon>Rhabditida</taxon>
        <taxon>Rhabditina</taxon>
        <taxon>Diplogasteromorpha</taxon>
        <taxon>Diplogasteroidea</taxon>
        <taxon>Neodiplogasteridae</taxon>
        <taxon>Pristionchus</taxon>
    </lineage>
</organism>
<evidence type="ECO:0000313" key="1">
    <source>
        <dbReference type="EMBL" id="GMT13573.1"/>
    </source>
</evidence>
<reference evidence="1" key="1">
    <citation type="submission" date="2023-10" db="EMBL/GenBank/DDBJ databases">
        <title>Genome assembly of Pristionchus species.</title>
        <authorList>
            <person name="Yoshida K."/>
            <person name="Sommer R.J."/>
        </authorList>
    </citation>
    <scope>NUCLEOTIDE SEQUENCE</scope>
    <source>
        <strain evidence="1">RS5133</strain>
    </source>
</reference>
<feature type="non-terminal residue" evidence="1">
    <location>
        <position position="1"/>
    </location>
</feature>
<comment type="caution">
    <text evidence="1">The sequence shown here is derived from an EMBL/GenBank/DDBJ whole genome shotgun (WGS) entry which is preliminary data.</text>
</comment>